<comment type="caution">
    <text evidence="2">The sequence shown here is derived from an EMBL/GenBank/DDBJ whole genome shotgun (WGS) entry which is preliminary data.</text>
</comment>
<evidence type="ECO:0000313" key="3">
    <source>
        <dbReference type="Proteomes" id="UP000276133"/>
    </source>
</evidence>
<feature type="region of interest" description="Disordered" evidence="1">
    <location>
        <begin position="1"/>
        <end position="20"/>
    </location>
</feature>
<dbReference type="EMBL" id="REGN01000985">
    <property type="protein sequence ID" value="RNA37735.1"/>
    <property type="molecule type" value="Genomic_DNA"/>
</dbReference>
<proteinExistence type="predicted"/>
<reference evidence="2 3" key="1">
    <citation type="journal article" date="2018" name="Sci. Rep.">
        <title>Genomic signatures of local adaptation to the degree of environmental predictability in rotifers.</title>
        <authorList>
            <person name="Franch-Gras L."/>
            <person name="Hahn C."/>
            <person name="Garcia-Roger E.M."/>
            <person name="Carmona M.J."/>
            <person name="Serra M."/>
            <person name="Gomez A."/>
        </authorList>
    </citation>
    <scope>NUCLEOTIDE SEQUENCE [LARGE SCALE GENOMIC DNA]</scope>
    <source>
        <strain evidence="2">HYR1</strain>
    </source>
</reference>
<protein>
    <submittedName>
        <fullName evidence="2">Uncharacterized protein</fullName>
    </submittedName>
</protein>
<keyword evidence="3" id="KW-1185">Reference proteome</keyword>
<dbReference type="Proteomes" id="UP000276133">
    <property type="component" value="Unassembled WGS sequence"/>
</dbReference>
<organism evidence="2 3">
    <name type="scientific">Brachionus plicatilis</name>
    <name type="common">Marine rotifer</name>
    <name type="synonym">Brachionus muelleri</name>
    <dbReference type="NCBI Taxonomy" id="10195"/>
    <lineage>
        <taxon>Eukaryota</taxon>
        <taxon>Metazoa</taxon>
        <taxon>Spiralia</taxon>
        <taxon>Gnathifera</taxon>
        <taxon>Rotifera</taxon>
        <taxon>Eurotatoria</taxon>
        <taxon>Monogononta</taxon>
        <taxon>Pseudotrocha</taxon>
        <taxon>Ploima</taxon>
        <taxon>Brachionidae</taxon>
        <taxon>Brachionus</taxon>
    </lineage>
</organism>
<dbReference type="OrthoDB" id="10582335at2759"/>
<name>A0A3M7SPV4_BRAPC</name>
<sequence length="194" mass="22321">MGSKNTKTKQNSISALEDNSFQTKINTQLNAQIGKIIDDLVKLDDKKPAELICEEKENLSFQAIENSDDGLHLVNEVVSTKPNEQEDKTINPILVSVNNENSIKHRHSFRVKRLQKRSESENNNVDSESEINFKKSKRKGVRFSDDVIVINDHEREFLKSKQKNSPPKTEYIRLVSLSKFEVDHLKSKQIPYKT</sequence>
<accession>A0A3M7SPV4</accession>
<dbReference type="AlphaFoldDB" id="A0A3M7SPV4"/>
<gene>
    <name evidence="2" type="ORF">BpHYR1_030272</name>
</gene>
<evidence type="ECO:0000256" key="1">
    <source>
        <dbReference type="SAM" id="MobiDB-lite"/>
    </source>
</evidence>
<evidence type="ECO:0000313" key="2">
    <source>
        <dbReference type="EMBL" id="RNA37735.1"/>
    </source>
</evidence>